<dbReference type="Gene3D" id="1.10.150.130">
    <property type="match status" value="1"/>
</dbReference>
<dbReference type="EMBL" id="VCQV01000047">
    <property type="protein sequence ID" value="TWP33190.1"/>
    <property type="molecule type" value="Genomic_DNA"/>
</dbReference>
<dbReference type="Proteomes" id="UP000320244">
    <property type="component" value="Unassembled WGS sequence"/>
</dbReference>
<reference evidence="4 5" key="1">
    <citation type="submission" date="2019-05" db="EMBL/GenBank/DDBJ databases">
        <authorList>
            <person name="Lee S.D."/>
        </authorList>
    </citation>
    <scope>NUCLEOTIDE SEQUENCE [LARGE SCALE GENOMIC DNA]</scope>
    <source>
        <strain evidence="4 5">C5-26</strain>
    </source>
</reference>
<accession>A0A563DSH1</accession>
<feature type="domain" description="Integrase SAM-like N-terminal" evidence="3">
    <location>
        <begin position="71"/>
        <end position="120"/>
    </location>
</feature>
<protein>
    <recommendedName>
        <fullName evidence="3">Integrase SAM-like N-terminal domain-containing protein</fullName>
    </recommendedName>
</protein>
<dbReference type="InterPro" id="IPR004107">
    <property type="entry name" value="Integrase_SAM-like_N"/>
</dbReference>
<keyword evidence="1" id="KW-0238">DNA-binding</keyword>
<dbReference type="GO" id="GO:0015074">
    <property type="term" value="P:DNA integration"/>
    <property type="evidence" value="ECO:0007669"/>
    <property type="project" value="InterPro"/>
</dbReference>
<dbReference type="InterPro" id="IPR011010">
    <property type="entry name" value="DNA_brk_join_enz"/>
</dbReference>
<evidence type="ECO:0000256" key="1">
    <source>
        <dbReference type="ARBA" id="ARBA00023125"/>
    </source>
</evidence>
<feature type="region of interest" description="Disordered" evidence="2">
    <location>
        <begin position="1"/>
        <end position="45"/>
    </location>
</feature>
<dbReference type="InterPro" id="IPR010998">
    <property type="entry name" value="Integrase_recombinase_N"/>
</dbReference>
<dbReference type="SUPFAM" id="SSF56349">
    <property type="entry name" value="DNA breaking-rejoining enzymes"/>
    <property type="match status" value="1"/>
</dbReference>
<comment type="caution">
    <text evidence="4">The sequence shown here is derived from an EMBL/GenBank/DDBJ whole genome shotgun (WGS) entry which is preliminary data.</text>
</comment>
<gene>
    <name evidence="4" type="ORF">FGL98_22230</name>
</gene>
<proteinExistence type="predicted"/>
<evidence type="ECO:0000313" key="4">
    <source>
        <dbReference type="EMBL" id="TWP33190.1"/>
    </source>
</evidence>
<organism evidence="4 5">
    <name type="scientific">Leekyejoonella antrihumi</name>
    <dbReference type="NCBI Taxonomy" id="1660198"/>
    <lineage>
        <taxon>Bacteria</taxon>
        <taxon>Bacillati</taxon>
        <taxon>Actinomycetota</taxon>
        <taxon>Actinomycetes</taxon>
        <taxon>Micrococcales</taxon>
        <taxon>Dermacoccaceae</taxon>
        <taxon>Leekyejoonella</taxon>
    </lineage>
</organism>
<sequence>MSGQVTASVAGRLSAPGRAGGRRRRSAVYSVSRLSGGRGGTRVGSEVRVRRGRTAVPRRWWPQRWYRHQLTFAEFSRTWMADRPLKPRTCDGYTHLVSRYLPPAFGDTAITAITPRIVRKCWPGLDQATPTVNAPAYALLKAVLTPSPSSLRRR</sequence>
<evidence type="ECO:0000256" key="2">
    <source>
        <dbReference type="SAM" id="MobiDB-lite"/>
    </source>
</evidence>
<evidence type="ECO:0000313" key="5">
    <source>
        <dbReference type="Proteomes" id="UP000320244"/>
    </source>
</evidence>
<dbReference type="OrthoDB" id="1822491at2"/>
<dbReference type="AlphaFoldDB" id="A0A563DSH1"/>
<name>A0A563DSH1_9MICO</name>
<evidence type="ECO:0000259" key="3">
    <source>
        <dbReference type="Pfam" id="PF14659"/>
    </source>
</evidence>
<reference evidence="4 5" key="2">
    <citation type="submission" date="2019-08" db="EMBL/GenBank/DDBJ databases">
        <title>Jejuicoccus antrihumi gen. nov., sp. nov., a new member of the family Dermacoccaceae isolated from a cave.</title>
        <authorList>
            <person name="Schumann P."/>
            <person name="Kim I.S."/>
        </authorList>
    </citation>
    <scope>NUCLEOTIDE SEQUENCE [LARGE SCALE GENOMIC DNA]</scope>
    <source>
        <strain evidence="4 5">C5-26</strain>
    </source>
</reference>
<dbReference type="GO" id="GO:0003677">
    <property type="term" value="F:DNA binding"/>
    <property type="evidence" value="ECO:0007669"/>
    <property type="project" value="UniProtKB-KW"/>
</dbReference>
<dbReference type="Pfam" id="PF14659">
    <property type="entry name" value="Phage_int_SAM_3"/>
    <property type="match status" value="1"/>
</dbReference>
<keyword evidence="5" id="KW-1185">Reference proteome</keyword>